<name>A0AAV7WDV3_PLEWA</name>
<keyword evidence="2" id="KW-1185">Reference proteome</keyword>
<reference evidence="1" key="1">
    <citation type="journal article" date="2022" name="bioRxiv">
        <title>Sequencing and chromosome-scale assembly of the giantPleurodeles waltlgenome.</title>
        <authorList>
            <person name="Brown T."/>
            <person name="Elewa A."/>
            <person name="Iarovenko S."/>
            <person name="Subramanian E."/>
            <person name="Araus A.J."/>
            <person name="Petzold A."/>
            <person name="Susuki M."/>
            <person name="Suzuki K.-i.T."/>
            <person name="Hayashi T."/>
            <person name="Toyoda A."/>
            <person name="Oliveira C."/>
            <person name="Osipova E."/>
            <person name="Leigh N.D."/>
            <person name="Simon A."/>
            <person name="Yun M.H."/>
        </authorList>
    </citation>
    <scope>NUCLEOTIDE SEQUENCE</scope>
    <source>
        <strain evidence="1">20211129_DDA</strain>
        <tissue evidence="1">Liver</tissue>
    </source>
</reference>
<dbReference type="Proteomes" id="UP001066276">
    <property type="component" value="Chromosome 1_2"/>
</dbReference>
<evidence type="ECO:0000313" key="1">
    <source>
        <dbReference type="EMBL" id="KAJ1210881.1"/>
    </source>
</evidence>
<organism evidence="1 2">
    <name type="scientific">Pleurodeles waltl</name>
    <name type="common">Iberian ribbed newt</name>
    <dbReference type="NCBI Taxonomy" id="8319"/>
    <lineage>
        <taxon>Eukaryota</taxon>
        <taxon>Metazoa</taxon>
        <taxon>Chordata</taxon>
        <taxon>Craniata</taxon>
        <taxon>Vertebrata</taxon>
        <taxon>Euteleostomi</taxon>
        <taxon>Amphibia</taxon>
        <taxon>Batrachia</taxon>
        <taxon>Caudata</taxon>
        <taxon>Salamandroidea</taxon>
        <taxon>Salamandridae</taxon>
        <taxon>Pleurodelinae</taxon>
        <taxon>Pleurodeles</taxon>
    </lineage>
</organism>
<evidence type="ECO:0000313" key="2">
    <source>
        <dbReference type="Proteomes" id="UP001066276"/>
    </source>
</evidence>
<comment type="caution">
    <text evidence="1">The sequence shown here is derived from an EMBL/GenBank/DDBJ whole genome shotgun (WGS) entry which is preliminary data.</text>
</comment>
<accession>A0AAV7WDV3</accession>
<dbReference type="AlphaFoldDB" id="A0AAV7WDV3"/>
<gene>
    <name evidence="1" type="ORF">NDU88_006243</name>
</gene>
<dbReference type="EMBL" id="JANPWB010000002">
    <property type="protein sequence ID" value="KAJ1210881.1"/>
    <property type="molecule type" value="Genomic_DNA"/>
</dbReference>
<protein>
    <submittedName>
        <fullName evidence="1">Uncharacterized protein</fullName>
    </submittedName>
</protein>
<proteinExistence type="predicted"/>
<sequence>MQSEAFQDEGAGRWVWCYDRPQVRPAQAGQDQHSSSQMRQLGPLEKVDVRLPGGSCVASRPQSAVRTCISVASSGTAWHLAEERQGAGSTSALQVQDSYREFYEAQFGDDGLGDGEVPDTVDGYGCDGDDAEEELYYDDEGPEEGKIVEDGVSVNAW</sequence>